<gene>
    <name evidence="1" type="ORF">ABS766_04320</name>
</gene>
<keyword evidence="2" id="KW-1185">Reference proteome</keyword>
<reference evidence="1 2" key="1">
    <citation type="submission" date="2024-06" db="EMBL/GenBank/DDBJ databases">
        <authorList>
            <person name="Kaempfer P."/>
            <person name="Viver T."/>
        </authorList>
    </citation>
    <scope>NUCLEOTIDE SEQUENCE [LARGE SCALE GENOMIC DNA]</scope>
    <source>
        <strain evidence="1 2">ST-119</strain>
    </source>
</reference>
<sequence length="93" mass="10883">MSPDYTKIENDFDCACQDVIKNLSEKYRADYKAAGPGKLETFFKLIQEEFKHIEAFFIQDNKLESDQEAIRRVKTIAKSYAKKCLFDYGKVKE</sequence>
<dbReference type="RefSeq" id="WP_408083895.1">
    <property type="nucleotide sequence ID" value="NZ_JBELPZ010000003.1"/>
</dbReference>
<evidence type="ECO:0000313" key="1">
    <source>
        <dbReference type="EMBL" id="MFL9843638.1"/>
    </source>
</evidence>
<dbReference type="Proteomes" id="UP001629156">
    <property type="component" value="Unassembled WGS sequence"/>
</dbReference>
<organism evidence="1 2">
    <name type="scientific">Flavobacterium rhizosphaerae</name>
    <dbReference type="NCBI Taxonomy" id="3163298"/>
    <lineage>
        <taxon>Bacteria</taxon>
        <taxon>Pseudomonadati</taxon>
        <taxon>Bacteroidota</taxon>
        <taxon>Flavobacteriia</taxon>
        <taxon>Flavobacteriales</taxon>
        <taxon>Flavobacteriaceae</taxon>
        <taxon>Flavobacterium</taxon>
    </lineage>
</organism>
<protein>
    <submittedName>
        <fullName evidence="1">Uncharacterized protein</fullName>
    </submittedName>
</protein>
<dbReference type="EMBL" id="JBELPZ010000003">
    <property type="protein sequence ID" value="MFL9843638.1"/>
    <property type="molecule type" value="Genomic_DNA"/>
</dbReference>
<proteinExistence type="predicted"/>
<name>A0ABW8YTZ6_9FLAO</name>
<evidence type="ECO:0000313" key="2">
    <source>
        <dbReference type="Proteomes" id="UP001629156"/>
    </source>
</evidence>
<comment type="caution">
    <text evidence="1">The sequence shown here is derived from an EMBL/GenBank/DDBJ whole genome shotgun (WGS) entry which is preliminary data.</text>
</comment>
<accession>A0ABW8YTZ6</accession>